<sequence length="626" mass="70301">MRHGKPENDEWTRLLSQLSGVRRNKPKALQAHQRWLKNHFETEIKSHFLKKWHKAGLPSRKMAAFCDQITRKCFKKLSKEEQNDWRDKAQAEGKAAVKEWKDQLEAPPSTSPVDRQAALDNLAAFAGLIIAGMSETLSMHVSLLVSGPEPQKQAKEDCNSRRLPDDSDNLFTISQEGYQSDAEDDQENYQVNKSTTTKSRSHRMKPRQQVTKQRRASRCMPSEPSEMDESSLESSSSSSSSSLSSSSSTSSSFTDSEEEHHGSRPVLPFSPRKGNYGVTHFDPCHKARARRQLNAKRNCHTSEVPDHVSEALCPVSEVPDDTEEIDELDENDAPDSAINDAEITVDRPPVPPAITSPAVTELPDHNTVARPPFDDNVIDPSLRDDPGMAKIPELDLHDTTLDEHTVSSTHTANASSDGNLLLGLPTLPPSPPWFKNPFQQLMNPTPTSPRLIQLFEKLVHLEDASSFENEKAALGCEHHPVEVHWWISRGCKGKPTIPDLNTFISQWWSWWLTLQPEWRKCQAPTLSTRAILPRTDDGSWDSLNKLGANGMLSVVATLKWWADSADGKGYKDLRWEDALDDVMWVLDQLIAIRAMLKSMASSGNKKWGCFDTTQANTSSKKMRNRH</sequence>
<feature type="compositionally biased region" description="Basic and acidic residues" evidence="1">
    <location>
        <begin position="80"/>
        <end position="104"/>
    </location>
</feature>
<evidence type="ECO:0000313" key="3">
    <source>
        <dbReference type="Proteomes" id="UP000719766"/>
    </source>
</evidence>
<feature type="compositionally biased region" description="Basic and acidic residues" evidence="1">
    <location>
        <begin position="152"/>
        <end position="165"/>
    </location>
</feature>
<dbReference type="RefSeq" id="XP_041154152.1">
    <property type="nucleotide sequence ID" value="XM_041307591.1"/>
</dbReference>
<dbReference type="GeneID" id="64601355"/>
<reference evidence="2" key="1">
    <citation type="journal article" date="2020" name="New Phytol.">
        <title>Comparative genomics reveals dynamic genome evolution in host specialist ectomycorrhizal fungi.</title>
        <authorList>
            <person name="Lofgren L.A."/>
            <person name="Nguyen N.H."/>
            <person name="Vilgalys R."/>
            <person name="Ruytinx J."/>
            <person name="Liao H.L."/>
            <person name="Branco S."/>
            <person name="Kuo A."/>
            <person name="LaButti K."/>
            <person name="Lipzen A."/>
            <person name="Andreopoulos W."/>
            <person name="Pangilinan J."/>
            <person name="Riley R."/>
            <person name="Hundley H."/>
            <person name="Na H."/>
            <person name="Barry K."/>
            <person name="Grigoriev I.V."/>
            <person name="Stajich J.E."/>
            <person name="Kennedy P.G."/>
        </authorList>
    </citation>
    <scope>NUCLEOTIDE SEQUENCE</scope>
    <source>
        <strain evidence="2">S12</strain>
    </source>
</reference>
<evidence type="ECO:0000256" key="1">
    <source>
        <dbReference type="SAM" id="MobiDB-lite"/>
    </source>
</evidence>
<feature type="compositionally biased region" description="Polar residues" evidence="1">
    <location>
        <begin position="169"/>
        <end position="178"/>
    </location>
</feature>
<feature type="compositionally biased region" description="Basic residues" evidence="1">
    <location>
        <begin position="199"/>
        <end position="217"/>
    </location>
</feature>
<protein>
    <submittedName>
        <fullName evidence="2">Uncharacterized protein</fullName>
    </submittedName>
</protein>
<organism evidence="2 3">
    <name type="scientific">Suillus plorans</name>
    <dbReference type="NCBI Taxonomy" id="116603"/>
    <lineage>
        <taxon>Eukaryota</taxon>
        <taxon>Fungi</taxon>
        <taxon>Dikarya</taxon>
        <taxon>Basidiomycota</taxon>
        <taxon>Agaricomycotina</taxon>
        <taxon>Agaricomycetes</taxon>
        <taxon>Agaricomycetidae</taxon>
        <taxon>Boletales</taxon>
        <taxon>Suillineae</taxon>
        <taxon>Suillaceae</taxon>
        <taxon>Suillus</taxon>
    </lineage>
</organism>
<evidence type="ECO:0000313" key="2">
    <source>
        <dbReference type="EMBL" id="KAG1786743.1"/>
    </source>
</evidence>
<comment type="caution">
    <text evidence="2">The sequence shown here is derived from an EMBL/GenBank/DDBJ whole genome shotgun (WGS) entry which is preliminary data.</text>
</comment>
<dbReference type="AlphaFoldDB" id="A0A9P7ACU1"/>
<gene>
    <name evidence="2" type="ORF">HD556DRAFT_1449401</name>
</gene>
<feature type="compositionally biased region" description="Polar residues" evidence="1">
    <location>
        <begin position="188"/>
        <end position="198"/>
    </location>
</feature>
<feature type="region of interest" description="Disordered" evidence="1">
    <location>
        <begin position="148"/>
        <end position="274"/>
    </location>
</feature>
<dbReference type="EMBL" id="JABBWE010000088">
    <property type="protein sequence ID" value="KAG1786743.1"/>
    <property type="molecule type" value="Genomic_DNA"/>
</dbReference>
<feature type="region of interest" description="Disordered" evidence="1">
    <location>
        <begin position="80"/>
        <end position="113"/>
    </location>
</feature>
<accession>A0A9P7ACU1</accession>
<dbReference type="Proteomes" id="UP000719766">
    <property type="component" value="Unassembled WGS sequence"/>
</dbReference>
<dbReference type="OrthoDB" id="3250313at2759"/>
<feature type="compositionally biased region" description="Low complexity" evidence="1">
    <location>
        <begin position="232"/>
        <end position="254"/>
    </location>
</feature>
<proteinExistence type="predicted"/>
<feature type="region of interest" description="Disordered" evidence="1">
    <location>
        <begin position="355"/>
        <end position="377"/>
    </location>
</feature>
<keyword evidence="3" id="KW-1185">Reference proteome</keyword>
<name>A0A9P7ACU1_9AGAM</name>